<dbReference type="SMART" id="SM00028">
    <property type="entry name" value="TPR"/>
    <property type="match status" value="4"/>
</dbReference>
<dbReference type="InterPro" id="IPR050498">
    <property type="entry name" value="Ycf3"/>
</dbReference>
<dbReference type="PANTHER" id="PTHR44858:SF1">
    <property type="entry name" value="UDP-N-ACETYLGLUCOSAMINE--PEPTIDE N-ACETYLGLUCOSAMINYLTRANSFERASE SPINDLY-RELATED"/>
    <property type="match status" value="1"/>
</dbReference>
<dbReference type="SUPFAM" id="SSF82185">
    <property type="entry name" value="Histone H3 K4-specific methyltransferase SET7/9 N-terminal domain"/>
    <property type="match status" value="1"/>
</dbReference>
<protein>
    <recommendedName>
        <fullName evidence="5">Tetratricopeptide repeat protein</fullName>
    </recommendedName>
</protein>
<accession>A0AAE3M472</accession>
<dbReference type="InterPro" id="IPR011990">
    <property type="entry name" value="TPR-like_helical_dom_sf"/>
</dbReference>
<evidence type="ECO:0008006" key="5">
    <source>
        <dbReference type="Google" id="ProtNLM"/>
    </source>
</evidence>
<dbReference type="AlphaFoldDB" id="A0AAE3M472"/>
<dbReference type="Gene3D" id="1.25.40.10">
    <property type="entry name" value="Tetratricopeptide repeat domain"/>
    <property type="match status" value="2"/>
</dbReference>
<organism evidence="3 4">
    <name type="scientific">Plebeiibacterium sediminum</name>
    <dbReference type="NCBI Taxonomy" id="2992112"/>
    <lineage>
        <taxon>Bacteria</taxon>
        <taxon>Pseudomonadati</taxon>
        <taxon>Bacteroidota</taxon>
        <taxon>Bacteroidia</taxon>
        <taxon>Marinilabiliales</taxon>
        <taxon>Marinilabiliaceae</taxon>
        <taxon>Plebeiibacterium</taxon>
    </lineage>
</organism>
<dbReference type="Proteomes" id="UP001209229">
    <property type="component" value="Unassembled WGS sequence"/>
</dbReference>
<dbReference type="SUPFAM" id="SSF48452">
    <property type="entry name" value="TPR-like"/>
    <property type="match status" value="1"/>
</dbReference>
<gene>
    <name evidence="3" type="ORF">OM075_08515</name>
</gene>
<dbReference type="Pfam" id="PF13432">
    <property type="entry name" value="TPR_16"/>
    <property type="match status" value="1"/>
</dbReference>
<keyword evidence="1" id="KW-0677">Repeat</keyword>
<dbReference type="InterPro" id="IPR019734">
    <property type="entry name" value="TPR_rpt"/>
</dbReference>
<evidence type="ECO:0000256" key="2">
    <source>
        <dbReference type="ARBA" id="ARBA00022803"/>
    </source>
</evidence>
<sequence>MMKLTLKLSITIIALFFLTPIYSQTPFGAHIEATNLYNQHKYAEALTLFTENINNGQKDFDGYYRRSYCNFYLDNYQAAINDLECAYDYAPKDYNYYYMKAQSYDKLKKFDLAAYYLDLAVKSQPQNIKYHKYRSALNMELGNYKKAEYDLNLIINNNPKDYSSYFNRGLAKFNQKRKTEACLDWQYAKEHSDGSKRFFFYKCADVDLRNKKITPTTEKSVIPPRFKANDDTVCCAYLSDKISYTIDNYINHAEGNALVKFTLSKQKQITNIEWLLSTDSILNNKITEAIISSEQYFTTCAIKDNHPVDYTYYIPVSFQLNKVKISSVQLIESLQFYYNNNDLNKAYQLSNRILARNPYLIEVAEIHTATASKLKLKNNFINLNDICKTESNVELAKHIVAKQNFKSIYFNATWQLTNKENSDFYRICQWTTPKTFDDKNYEGPMNHTFLDMQGNFYDYTSSRKIITKGSYNNNNKQGRFEFFYANGNPSLMLNFNKNEVCDTAIFYSEEGFNYQSILCKDGYFNVIKYYDENGNNLLTDGSGSWEYTKEGVDNQKTLKVEGNLINNLRDGKWRCYYGDELYIEEKYEYGLFISGKYYEYGKSKSAPIKLESSAILSWIFIPSFIIASETPVISIEYRSAFEDVISQK</sequence>
<evidence type="ECO:0000256" key="1">
    <source>
        <dbReference type="ARBA" id="ARBA00022737"/>
    </source>
</evidence>
<evidence type="ECO:0000313" key="4">
    <source>
        <dbReference type="Proteomes" id="UP001209229"/>
    </source>
</evidence>
<dbReference type="RefSeq" id="WP_301190072.1">
    <property type="nucleotide sequence ID" value="NZ_JAPDPJ010000015.1"/>
</dbReference>
<dbReference type="PANTHER" id="PTHR44858">
    <property type="entry name" value="TETRATRICOPEPTIDE REPEAT PROTEIN 6"/>
    <property type="match status" value="1"/>
</dbReference>
<name>A0AAE3M472_9BACT</name>
<dbReference type="EMBL" id="JAPDPJ010000015">
    <property type="protein sequence ID" value="MCW3786507.1"/>
    <property type="molecule type" value="Genomic_DNA"/>
</dbReference>
<comment type="caution">
    <text evidence="3">The sequence shown here is derived from an EMBL/GenBank/DDBJ whole genome shotgun (WGS) entry which is preliminary data.</text>
</comment>
<reference evidence="3" key="1">
    <citation type="submission" date="2022-10" db="EMBL/GenBank/DDBJ databases">
        <authorList>
            <person name="Yu W.X."/>
        </authorList>
    </citation>
    <scope>NUCLEOTIDE SEQUENCE</scope>
    <source>
        <strain evidence="3">AAT</strain>
    </source>
</reference>
<proteinExistence type="predicted"/>
<keyword evidence="4" id="KW-1185">Reference proteome</keyword>
<evidence type="ECO:0000313" key="3">
    <source>
        <dbReference type="EMBL" id="MCW3786507.1"/>
    </source>
</evidence>
<keyword evidence="2" id="KW-0802">TPR repeat</keyword>